<dbReference type="InterPro" id="IPR004097">
    <property type="entry name" value="DHHA2"/>
</dbReference>
<evidence type="ECO:0000259" key="1">
    <source>
        <dbReference type="SMART" id="SM01131"/>
    </source>
</evidence>
<name>A0A8J3HYW6_9CHLR</name>
<dbReference type="SUPFAM" id="SSF64182">
    <property type="entry name" value="DHH phosphoesterases"/>
    <property type="match status" value="1"/>
</dbReference>
<comment type="caution">
    <text evidence="2">The sequence shown here is derived from an EMBL/GenBank/DDBJ whole genome shotgun (WGS) entry which is preliminary data.</text>
</comment>
<dbReference type="GO" id="GO:0005737">
    <property type="term" value="C:cytoplasm"/>
    <property type="evidence" value="ECO:0007669"/>
    <property type="project" value="InterPro"/>
</dbReference>
<keyword evidence="3" id="KW-1185">Reference proteome</keyword>
<dbReference type="InterPro" id="IPR038222">
    <property type="entry name" value="DHHA2_dom_sf"/>
</dbReference>
<protein>
    <recommendedName>
        <fullName evidence="1">DHHA2 domain-containing protein</fullName>
    </recommendedName>
</protein>
<dbReference type="GO" id="GO:0016462">
    <property type="term" value="F:pyrophosphatase activity"/>
    <property type="evidence" value="ECO:0007669"/>
    <property type="project" value="InterPro"/>
</dbReference>
<dbReference type="Gene3D" id="3.10.310.20">
    <property type="entry name" value="DHHA2 domain"/>
    <property type="match status" value="1"/>
</dbReference>
<proteinExistence type="predicted"/>
<dbReference type="InterPro" id="IPR038763">
    <property type="entry name" value="DHH_sf"/>
</dbReference>
<reference evidence="2" key="1">
    <citation type="submission" date="2020-10" db="EMBL/GenBank/DDBJ databases">
        <title>Taxonomic study of unclassified bacteria belonging to the class Ktedonobacteria.</title>
        <authorList>
            <person name="Yabe S."/>
            <person name="Wang C.M."/>
            <person name="Zheng Y."/>
            <person name="Sakai Y."/>
            <person name="Cavaletti L."/>
            <person name="Monciardini P."/>
            <person name="Donadio S."/>
        </authorList>
    </citation>
    <scope>NUCLEOTIDE SEQUENCE</scope>
    <source>
        <strain evidence="2">SOSP1-1</strain>
    </source>
</reference>
<dbReference type="SMART" id="SM01131">
    <property type="entry name" value="DHHA2"/>
    <property type="match status" value="1"/>
</dbReference>
<feature type="domain" description="DHHA2" evidence="1">
    <location>
        <begin position="1"/>
        <end position="100"/>
    </location>
</feature>
<dbReference type="Pfam" id="PF02833">
    <property type="entry name" value="DHHA2"/>
    <property type="match status" value="1"/>
</dbReference>
<accession>A0A8J3HYW6</accession>
<dbReference type="Proteomes" id="UP000612362">
    <property type="component" value="Unassembled WGS sequence"/>
</dbReference>
<sequence length="110" mass="12207">MHDMTFAVGTVETASPETVEKRTDELLATMKQLSQSRGYTSFLFMIVDIINMNCHLLIHGCADAVADAFNVPLEKGGHSIMVEGMVSRKKQMVPQLPHIQHLITNRAGVR</sequence>
<dbReference type="AlphaFoldDB" id="A0A8J3HYW6"/>
<organism evidence="2 3">
    <name type="scientific">Ktedonospora formicarum</name>
    <dbReference type="NCBI Taxonomy" id="2778364"/>
    <lineage>
        <taxon>Bacteria</taxon>
        <taxon>Bacillati</taxon>
        <taxon>Chloroflexota</taxon>
        <taxon>Ktedonobacteria</taxon>
        <taxon>Ktedonobacterales</taxon>
        <taxon>Ktedonobacteraceae</taxon>
        <taxon>Ktedonospora</taxon>
    </lineage>
</organism>
<dbReference type="EMBL" id="BNJF01000001">
    <property type="protein sequence ID" value="GHO43053.1"/>
    <property type="molecule type" value="Genomic_DNA"/>
</dbReference>
<gene>
    <name evidence="2" type="ORF">KSX_12160</name>
</gene>
<evidence type="ECO:0000313" key="2">
    <source>
        <dbReference type="EMBL" id="GHO43053.1"/>
    </source>
</evidence>
<evidence type="ECO:0000313" key="3">
    <source>
        <dbReference type="Proteomes" id="UP000612362"/>
    </source>
</evidence>